<evidence type="ECO:0000313" key="1">
    <source>
        <dbReference type="EMBL" id="KRX48475.1"/>
    </source>
</evidence>
<dbReference type="EMBL" id="JYDJ01000028">
    <property type="protein sequence ID" value="KRX48475.1"/>
    <property type="molecule type" value="Genomic_DNA"/>
</dbReference>
<organism evidence="1 2">
    <name type="scientific">Trichinella murrelli</name>
    <dbReference type="NCBI Taxonomy" id="144512"/>
    <lineage>
        <taxon>Eukaryota</taxon>
        <taxon>Metazoa</taxon>
        <taxon>Ecdysozoa</taxon>
        <taxon>Nematoda</taxon>
        <taxon>Enoplea</taxon>
        <taxon>Dorylaimia</taxon>
        <taxon>Trichinellida</taxon>
        <taxon>Trichinellidae</taxon>
        <taxon>Trichinella</taxon>
    </lineage>
</organism>
<dbReference type="OrthoDB" id="10454085at2759"/>
<reference evidence="1 2" key="1">
    <citation type="submission" date="2015-01" db="EMBL/GenBank/DDBJ databases">
        <title>Evolution of Trichinella species and genotypes.</title>
        <authorList>
            <person name="Korhonen P.K."/>
            <person name="Edoardo P."/>
            <person name="Giuseppe L.R."/>
            <person name="Gasser R.B."/>
        </authorList>
    </citation>
    <scope>NUCLEOTIDE SEQUENCE [LARGE SCALE GENOMIC DNA]</scope>
    <source>
        <strain evidence="1">ISS417</strain>
    </source>
</reference>
<dbReference type="AlphaFoldDB" id="A0A0V0UBC3"/>
<sequence>MVDANKEKSGKENCLLWISGIPVYVSKLLGQSEAASLSEKYTAKRTGRHLGFNFCEAKTELSLNQVSCQKIQGLQSN</sequence>
<evidence type="ECO:0000313" key="2">
    <source>
        <dbReference type="Proteomes" id="UP000055048"/>
    </source>
</evidence>
<protein>
    <submittedName>
        <fullName evidence="1">Uncharacterized protein</fullName>
    </submittedName>
</protein>
<proteinExistence type="predicted"/>
<keyword evidence="2" id="KW-1185">Reference proteome</keyword>
<name>A0A0V0UBC3_9BILA</name>
<accession>A0A0V0UBC3</accession>
<comment type="caution">
    <text evidence="1">The sequence shown here is derived from an EMBL/GenBank/DDBJ whole genome shotgun (WGS) entry which is preliminary data.</text>
</comment>
<gene>
    <name evidence="1" type="ORF">T05_4621</name>
</gene>
<dbReference type="Proteomes" id="UP000055048">
    <property type="component" value="Unassembled WGS sequence"/>
</dbReference>